<accession>A0A8J4CIU0</accession>
<feature type="transmembrane region" description="Helical" evidence="1">
    <location>
        <begin position="31"/>
        <end position="48"/>
    </location>
</feature>
<protein>
    <submittedName>
        <fullName evidence="2">Uncharacterized protein</fullName>
    </submittedName>
</protein>
<dbReference type="AlphaFoldDB" id="A0A8J4CIU0"/>
<keyword evidence="1" id="KW-0472">Membrane</keyword>
<organism evidence="2 3">
    <name type="scientific">Volvox reticuliferus</name>
    <dbReference type="NCBI Taxonomy" id="1737510"/>
    <lineage>
        <taxon>Eukaryota</taxon>
        <taxon>Viridiplantae</taxon>
        <taxon>Chlorophyta</taxon>
        <taxon>core chlorophytes</taxon>
        <taxon>Chlorophyceae</taxon>
        <taxon>CS clade</taxon>
        <taxon>Chlamydomonadales</taxon>
        <taxon>Volvocaceae</taxon>
        <taxon>Volvox</taxon>
    </lineage>
</organism>
<evidence type="ECO:0000256" key="1">
    <source>
        <dbReference type="SAM" id="Phobius"/>
    </source>
</evidence>
<dbReference type="OrthoDB" id="549336at2759"/>
<keyword evidence="3" id="KW-1185">Reference proteome</keyword>
<dbReference type="Proteomes" id="UP000747110">
    <property type="component" value="Unassembled WGS sequence"/>
</dbReference>
<evidence type="ECO:0000313" key="2">
    <source>
        <dbReference type="EMBL" id="GIL80479.1"/>
    </source>
</evidence>
<name>A0A8J4CIU0_9CHLO</name>
<evidence type="ECO:0000313" key="3">
    <source>
        <dbReference type="Proteomes" id="UP000747110"/>
    </source>
</evidence>
<comment type="caution">
    <text evidence="2">The sequence shown here is derived from an EMBL/GenBank/DDBJ whole genome shotgun (WGS) entry which is preliminary data.</text>
</comment>
<proteinExistence type="predicted"/>
<keyword evidence="1" id="KW-0812">Transmembrane</keyword>
<gene>
    <name evidence="2" type="ORF">Vretifemale_9679</name>
</gene>
<sequence length="475" mass="53811">MQTGCTRSCRAPLGVTQQSIFLLHLLPPLHLHFHLHLLLLLLLLLLPLSTSLSPRARALAAASSILRSAATSNSTATHLFDRDASSPLLLREQANITACPNLRIAIFNGVQYHYEVLAGLAYILRRYERRTEIFLHRHTQREAGDGTWDILRRFRFKYHLLTHTRLAALARAKPFYDVVILVSPEYELRDLENVLVNIRRHVTVAIIHNSDFENMQRLIQVVESGSSSMRLVTLSPHNAATLAARLARRVEWTLPVYPFKPKVDCLDTPSLHTCLRGFSIQGKFSSVRRNYSTLWQQMASRYTKLTTGLTDTRFHVNLLGKGAENRLHLPQELQPLVTMHRRLPFEKFYNQLHHSLAIVPLFGSSRYHTHKFSSSIISSLISGTPLIASRRLLAAYSMLDERSVFVQEEEEQELDVMLRVMVMPKKDLLAVRQGVLEARQRVNGNATAFYTALLMESCGAAVSREGVGSTAERAV</sequence>
<dbReference type="EMBL" id="BNCP01000019">
    <property type="protein sequence ID" value="GIL80479.1"/>
    <property type="molecule type" value="Genomic_DNA"/>
</dbReference>
<keyword evidence="1" id="KW-1133">Transmembrane helix</keyword>
<reference evidence="2" key="1">
    <citation type="journal article" date="2021" name="Proc. Natl. Acad. Sci. U.S.A.">
        <title>Three genomes in the algal genus Volvox reveal the fate of a haploid sex-determining region after a transition to homothallism.</title>
        <authorList>
            <person name="Yamamoto K."/>
            <person name="Hamaji T."/>
            <person name="Kawai-Toyooka H."/>
            <person name="Matsuzaki R."/>
            <person name="Takahashi F."/>
            <person name="Nishimura Y."/>
            <person name="Kawachi M."/>
            <person name="Noguchi H."/>
            <person name="Minakuchi Y."/>
            <person name="Umen J.G."/>
            <person name="Toyoda A."/>
            <person name="Nozaki H."/>
        </authorList>
    </citation>
    <scope>NUCLEOTIDE SEQUENCE</scope>
    <source>
        <strain evidence="2">NIES-3786</strain>
    </source>
</reference>